<gene>
    <name evidence="1" type="ORF">EV645_7155</name>
</gene>
<dbReference type="EMBL" id="SHKR01000016">
    <property type="protein sequence ID" value="RZU10688.1"/>
    <property type="molecule type" value="Genomic_DNA"/>
</dbReference>
<dbReference type="AlphaFoldDB" id="A0A4Q7WLU0"/>
<evidence type="ECO:0000313" key="1">
    <source>
        <dbReference type="EMBL" id="RZU10688.1"/>
    </source>
</evidence>
<proteinExistence type="predicted"/>
<sequence length="232" mass="24205">MSADFGSDFQAYGGWIAAAAIQQQDLFNEVVGPGSLHADLDARTLTGDRTALGGVSLLGSFSHQDSTWLWGWANPGFGPDAPAVAPTDAIRQFGGRHGIDEFTTGSLDLSGFPQPAQAAITLAITAGAVLGGRGVWSTAINDGRGQVYLHVADEQLPLAGFDAIATPRLLMTAVSVFPSDHRQVVRGYFQHFGLPYDEGPDAIRGTAPNGSAVVVTFDDLGRIGNVGVEPKG</sequence>
<protein>
    <submittedName>
        <fullName evidence="1">Uncharacterized protein</fullName>
    </submittedName>
</protein>
<dbReference type="RefSeq" id="WP_130448415.1">
    <property type="nucleotide sequence ID" value="NZ_SHKR01000016.1"/>
</dbReference>
<evidence type="ECO:0000313" key="2">
    <source>
        <dbReference type="Proteomes" id="UP000292027"/>
    </source>
</evidence>
<keyword evidence="2" id="KW-1185">Reference proteome</keyword>
<accession>A0A4Q7WLU0</accession>
<reference evidence="1 2" key="1">
    <citation type="journal article" date="2015" name="Stand. Genomic Sci.">
        <title>Genomic Encyclopedia of Bacterial and Archaeal Type Strains, Phase III: the genomes of soil and plant-associated and newly described type strains.</title>
        <authorList>
            <person name="Whitman W.B."/>
            <person name="Woyke T."/>
            <person name="Klenk H.P."/>
            <person name="Zhou Y."/>
            <person name="Lilburn T.G."/>
            <person name="Beck B.J."/>
            <person name="De Vos P."/>
            <person name="Vandamme P."/>
            <person name="Eisen J.A."/>
            <person name="Garrity G."/>
            <person name="Hugenholtz P."/>
            <person name="Kyrpides N.C."/>
        </authorList>
    </citation>
    <scope>NUCLEOTIDE SEQUENCE [LARGE SCALE GENOMIC DNA]</scope>
    <source>
        <strain evidence="1 2">VKM Ac-2540</strain>
    </source>
</reference>
<name>A0A4Q7WLU0_9ACTN</name>
<dbReference type="OrthoDB" id="7859927at2"/>
<dbReference type="InterPro" id="IPR049249">
    <property type="entry name" value="DUF6882"/>
</dbReference>
<dbReference type="Proteomes" id="UP000292027">
    <property type="component" value="Unassembled WGS sequence"/>
</dbReference>
<dbReference type="Pfam" id="PF21813">
    <property type="entry name" value="DUF6882"/>
    <property type="match status" value="1"/>
</dbReference>
<comment type="caution">
    <text evidence="1">The sequence shown here is derived from an EMBL/GenBank/DDBJ whole genome shotgun (WGS) entry which is preliminary data.</text>
</comment>
<organism evidence="1 2">
    <name type="scientific">Kribbella rubisoli</name>
    <dbReference type="NCBI Taxonomy" id="3075929"/>
    <lineage>
        <taxon>Bacteria</taxon>
        <taxon>Bacillati</taxon>
        <taxon>Actinomycetota</taxon>
        <taxon>Actinomycetes</taxon>
        <taxon>Propionibacteriales</taxon>
        <taxon>Kribbellaceae</taxon>
        <taxon>Kribbella</taxon>
    </lineage>
</organism>